<keyword evidence="4 7" id="KW-0812">Transmembrane</keyword>
<dbReference type="GO" id="GO:0016020">
    <property type="term" value="C:membrane"/>
    <property type="evidence" value="ECO:0007669"/>
    <property type="project" value="UniProtKB-SubCell"/>
</dbReference>
<dbReference type="GO" id="GO:0035435">
    <property type="term" value="P:phosphate ion transmembrane transport"/>
    <property type="evidence" value="ECO:0007669"/>
    <property type="project" value="TreeGrafter"/>
</dbReference>
<reference evidence="10" key="1">
    <citation type="submission" date="2021-05" db="EMBL/GenBank/DDBJ databases">
        <title>The genome of the haptophyte Pavlova lutheri (Diacronema luteri, Pavlovales) - a model for lipid biosynthesis in eukaryotic algae.</title>
        <authorList>
            <person name="Hulatt C.J."/>
            <person name="Posewitz M.C."/>
        </authorList>
    </citation>
    <scope>NUCLEOTIDE SEQUENCE</scope>
    <source>
        <strain evidence="10">NIVA-4/92</strain>
    </source>
</reference>
<keyword evidence="5 7" id="KW-1133">Transmembrane helix</keyword>
<feature type="transmembrane region" description="Helical" evidence="7">
    <location>
        <begin position="198"/>
        <end position="217"/>
    </location>
</feature>
<evidence type="ECO:0000256" key="4">
    <source>
        <dbReference type="ARBA" id="ARBA00022692"/>
    </source>
</evidence>
<dbReference type="InterPro" id="IPR001204">
    <property type="entry name" value="Phos_transporter"/>
</dbReference>
<dbReference type="Proteomes" id="UP000751190">
    <property type="component" value="Unassembled WGS sequence"/>
</dbReference>
<dbReference type="AlphaFoldDB" id="A0A8J5XFI6"/>
<gene>
    <name evidence="10" type="ORF">KFE25_001685</name>
</gene>
<dbReference type="OrthoDB" id="260807at2759"/>
<evidence type="ECO:0000256" key="8">
    <source>
        <dbReference type="SAM" id="MobiDB-lite"/>
    </source>
</evidence>
<keyword evidence="11" id="KW-1185">Reference proteome</keyword>
<dbReference type="OMA" id="NTIDTHI"/>
<evidence type="ECO:0000313" key="10">
    <source>
        <dbReference type="EMBL" id="KAG8462912.1"/>
    </source>
</evidence>
<feature type="signal peptide" evidence="9">
    <location>
        <begin position="1"/>
        <end position="18"/>
    </location>
</feature>
<evidence type="ECO:0000256" key="1">
    <source>
        <dbReference type="ARBA" id="ARBA00004141"/>
    </source>
</evidence>
<evidence type="ECO:0000256" key="7">
    <source>
        <dbReference type="RuleBase" id="RU363058"/>
    </source>
</evidence>
<evidence type="ECO:0000256" key="3">
    <source>
        <dbReference type="ARBA" id="ARBA00022592"/>
    </source>
</evidence>
<accession>A0A8J5XFI6</accession>
<organism evidence="10 11">
    <name type="scientific">Diacronema lutheri</name>
    <name type="common">Unicellular marine alga</name>
    <name type="synonym">Monochrysis lutheri</name>
    <dbReference type="NCBI Taxonomy" id="2081491"/>
    <lineage>
        <taxon>Eukaryota</taxon>
        <taxon>Haptista</taxon>
        <taxon>Haptophyta</taxon>
        <taxon>Pavlovophyceae</taxon>
        <taxon>Pavlovales</taxon>
        <taxon>Pavlovaceae</taxon>
        <taxon>Diacronema</taxon>
    </lineage>
</organism>
<feature type="compositionally biased region" description="Acidic residues" evidence="8">
    <location>
        <begin position="284"/>
        <end position="301"/>
    </location>
</feature>
<dbReference type="PANTHER" id="PTHR11101">
    <property type="entry name" value="PHOSPHATE TRANSPORTER"/>
    <property type="match status" value="1"/>
</dbReference>
<comment type="caution">
    <text evidence="10">The sequence shown here is derived from an EMBL/GenBank/DDBJ whole genome shotgun (WGS) entry which is preliminary data.</text>
</comment>
<proteinExistence type="inferred from homology"/>
<comment type="similarity">
    <text evidence="7">Belongs to the inorganic phosphate transporter (PiT) (TC 2.A.20) family.</text>
</comment>
<keyword evidence="3 7" id="KW-0592">Phosphate transport</keyword>
<feature type="transmembrane region" description="Helical" evidence="7">
    <location>
        <begin position="511"/>
        <end position="532"/>
    </location>
</feature>
<sequence>MLRALAAVALGAAPTACAAPIFWIGVIAAVGIGMSNAGNDLCNAMGVTVGAGVLSLRQAVGVGALFDGLGGLLMGSRVTNTIAAGIVKRDLYSGVDGPDLLAKSMLVVMGSGGLTMLTGTMCKVPISAHHSVVGSLVAMALLTRGPEAVEWWLVGQIVFSWIGNPLLGMACSMVSFGMIDYAILSAHQPVAAFHAHKWLIYALSMCACLPFVLVMSPQLKLPLAPALFLSCSVGLLGARYAATLSSHLAAAHAYARAAGGKGHTPTPSEQDEEGLRAPPVGADAGDDDDADDGDDDDDAADDGACARMQPPALVATCSSASTELQPMIRAEPSAQTVVGSAGSRAHRSARAARKVAAARLHESEVDAVEALFGPLLVLSAVSVAFVHGAQDVSNSAGPLMQLNAVLSSGAAASRSTQWPLLLAVCAFVAGDLTLGWRVIGTVGSEITDMTPSRAFAAQMGTVVALTSATLVSLPVSSSECIIGSVIGVGLAKRYLGYADGGVELSVLRRIWTAWVLTIPYAGSIATCLFLLLNAACPFSGASGASGDGK</sequence>
<feature type="transmembrane region" description="Helical" evidence="7">
    <location>
        <begin position="166"/>
        <end position="186"/>
    </location>
</feature>
<feature type="transmembrane region" description="Helical" evidence="7">
    <location>
        <begin position="223"/>
        <end position="242"/>
    </location>
</feature>
<feature type="region of interest" description="Disordered" evidence="8">
    <location>
        <begin position="259"/>
        <end position="304"/>
    </location>
</feature>
<dbReference type="EMBL" id="JAGTXO010000018">
    <property type="protein sequence ID" value="KAG8462912.1"/>
    <property type="molecule type" value="Genomic_DNA"/>
</dbReference>
<comment type="caution">
    <text evidence="7">Lacks conserved residue(s) required for the propagation of feature annotation.</text>
</comment>
<name>A0A8J5XFI6_DIALT</name>
<comment type="subcellular location">
    <subcellularLocation>
        <location evidence="1 7">Membrane</location>
        <topology evidence="1 7">Multi-pass membrane protein</topology>
    </subcellularLocation>
</comment>
<keyword evidence="6 7" id="KW-0472">Membrane</keyword>
<feature type="chain" id="PRO_5035146469" description="Phosphate transporter" evidence="9">
    <location>
        <begin position="19"/>
        <end position="549"/>
    </location>
</feature>
<keyword evidence="9" id="KW-0732">Signal</keyword>
<evidence type="ECO:0000256" key="6">
    <source>
        <dbReference type="ARBA" id="ARBA00023136"/>
    </source>
</evidence>
<evidence type="ECO:0000256" key="2">
    <source>
        <dbReference type="ARBA" id="ARBA00022448"/>
    </source>
</evidence>
<keyword evidence="2 7" id="KW-0813">Transport</keyword>
<evidence type="ECO:0000256" key="9">
    <source>
        <dbReference type="SAM" id="SignalP"/>
    </source>
</evidence>
<comment type="function">
    <text evidence="7">Sodium-phosphate symporter.</text>
</comment>
<dbReference type="PANTHER" id="PTHR11101:SF80">
    <property type="entry name" value="PHOSPHATE TRANSPORTER"/>
    <property type="match status" value="1"/>
</dbReference>
<dbReference type="GO" id="GO:0005315">
    <property type="term" value="F:phosphate transmembrane transporter activity"/>
    <property type="evidence" value="ECO:0007669"/>
    <property type="project" value="InterPro"/>
</dbReference>
<protein>
    <recommendedName>
        <fullName evidence="7">Phosphate transporter</fullName>
    </recommendedName>
</protein>
<evidence type="ECO:0000313" key="11">
    <source>
        <dbReference type="Proteomes" id="UP000751190"/>
    </source>
</evidence>
<evidence type="ECO:0000256" key="5">
    <source>
        <dbReference type="ARBA" id="ARBA00022989"/>
    </source>
</evidence>
<dbReference type="Pfam" id="PF01384">
    <property type="entry name" value="PHO4"/>
    <property type="match status" value="1"/>
</dbReference>